<evidence type="ECO:0000259" key="11">
    <source>
        <dbReference type="SMART" id="SM00062"/>
    </source>
</evidence>
<sequence length="351" mass="38467">MLLAMMPSSPVRAQDQGTEVRALTIVAPPFVIKQGDELTGFCVDLWNEVATRLNLKTNFQEAPDVSTLFDWMQANDAAVLVGPVFYSTDRDKIFDFSHPVLEAGMQVLVRGAGEGDNATPLRDVLALLFSRSAVVWLGVGLIIILVPAHLIWLLDRGREDSVSSGRGYFPGILQALVWAATALVSQVQQLPGHWLARLFGLLWMFAGVVFIALYTAQLTATLTTQQIRGAINGPSDLPGKRVATIASGPAVNYLQEIGAQVQQFETPDGLYAALLDQKVDAVFGNAPALRYFAAHDGAGRASVVGPEINRQDIGFVFQLDSPLRRRVNHELLAMREDGTYQRIYEKWFGTE</sequence>
<evidence type="ECO:0000256" key="1">
    <source>
        <dbReference type="ARBA" id="ARBA00004141"/>
    </source>
</evidence>
<dbReference type="Pfam" id="PF00497">
    <property type="entry name" value="SBP_bac_3"/>
    <property type="match status" value="1"/>
</dbReference>
<keyword evidence="9" id="KW-0407">Ion channel</keyword>
<keyword evidence="2" id="KW-0813">Transport</keyword>
<dbReference type="Gene3D" id="1.10.287.70">
    <property type="match status" value="1"/>
</dbReference>
<dbReference type="Proteomes" id="UP000326202">
    <property type="component" value="Chromosome"/>
</dbReference>
<evidence type="ECO:0000256" key="8">
    <source>
        <dbReference type="ARBA" id="ARBA00023180"/>
    </source>
</evidence>
<evidence type="ECO:0000256" key="9">
    <source>
        <dbReference type="ARBA" id="ARBA00023303"/>
    </source>
</evidence>
<proteinExistence type="predicted"/>
<evidence type="ECO:0000256" key="4">
    <source>
        <dbReference type="ARBA" id="ARBA00022989"/>
    </source>
</evidence>
<keyword evidence="4 10" id="KW-1133">Transmembrane helix</keyword>
<reference evidence="13 14" key="1">
    <citation type="submission" date="2019-08" db="EMBL/GenBank/DDBJ databases">
        <title>Hyperibacter terrae gen. nov., sp. nov. and Hyperibacter viscosus sp. nov., two new members in the family Rhodospirillaceae isolated from the rhizosphere of Hypericum perforatum.</title>
        <authorList>
            <person name="Noviana Z."/>
        </authorList>
    </citation>
    <scope>NUCLEOTIDE SEQUENCE [LARGE SCALE GENOMIC DNA]</scope>
    <source>
        <strain evidence="13 14">R5913</strain>
    </source>
</reference>
<feature type="domain" description="Solute-binding protein family 3/N-terminal" evidence="11">
    <location>
        <begin position="19"/>
        <end position="351"/>
    </location>
</feature>
<evidence type="ECO:0000313" key="13">
    <source>
        <dbReference type="EMBL" id="QEX16594.1"/>
    </source>
</evidence>
<dbReference type="GO" id="GO:0015276">
    <property type="term" value="F:ligand-gated monoatomic ion channel activity"/>
    <property type="evidence" value="ECO:0007669"/>
    <property type="project" value="InterPro"/>
</dbReference>
<feature type="domain" description="Ionotropic glutamate receptor C-terminal" evidence="12">
    <location>
        <begin position="19"/>
        <end position="350"/>
    </location>
</feature>
<dbReference type="GO" id="GO:0016020">
    <property type="term" value="C:membrane"/>
    <property type="evidence" value="ECO:0007669"/>
    <property type="project" value="UniProtKB-SubCell"/>
</dbReference>
<dbReference type="SUPFAM" id="SSF53850">
    <property type="entry name" value="Periplasmic binding protein-like II"/>
    <property type="match status" value="1"/>
</dbReference>
<keyword evidence="8" id="KW-0325">Glycoprotein</keyword>
<dbReference type="AlphaFoldDB" id="A0A5J6MGH0"/>
<dbReference type="Pfam" id="PF00060">
    <property type="entry name" value="Lig_chan"/>
    <property type="match status" value="1"/>
</dbReference>
<dbReference type="KEGG" id="htq:FRZ44_18890"/>
<keyword evidence="3 10" id="KW-0812">Transmembrane</keyword>
<keyword evidence="14" id="KW-1185">Reference proteome</keyword>
<feature type="transmembrane region" description="Helical" evidence="10">
    <location>
        <begin position="167"/>
        <end position="188"/>
    </location>
</feature>
<dbReference type="PANTHER" id="PTHR18966">
    <property type="entry name" value="IONOTROPIC GLUTAMATE RECEPTOR"/>
    <property type="match status" value="1"/>
</dbReference>
<evidence type="ECO:0000256" key="6">
    <source>
        <dbReference type="ARBA" id="ARBA00023136"/>
    </source>
</evidence>
<keyword evidence="7" id="KW-0675">Receptor</keyword>
<evidence type="ECO:0000259" key="12">
    <source>
        <dbReference type="SMART" id="SM00079"/>
    </source>
</evidence>
<dbReference type="SMART" id="SM00079">
    <property type="entry name" value="PBPe"/>
    <property type="match status" value="1"/>
</dbReference>
<evidence type="ECO:0000256" key="10">
    <source>
        <dbReference type="SAM" id="Phobius"/>
    </source>
</evidence>
<accession>A0A5J6MGH0</accession>
<evidence type="ECO:0000313" key="14">
    <source>
        <dbReference type="Proteomes" id="UP000326202"/>
    </source>
</evidence>
<dbReference type="EMBL" id="CP042906">
    <property type="protein sequence ID" value="QEX16594.1"/>
    <property type="molecule type" value="Genomic_DNA"/>
</dbReference>
<comment type="subcellular location">
    <subcellularLocation>
        <location evidence="1">Membrane</location>
        <topology evidence="1">Multi-pass membrane protein</topology>
    </subcellularLocation>
</comment>
<evidence type="ECO:0000256" key="3">
    <source>
        <dbReference type="ARBA" id="ARBA00022692"/>
    </source>
</evidence>
<evidence type="ECO:0000256" key="2">
    <source>
        <dbReference type="ARBA" id="ARBA00022448"/>
    </source>
</evidence>
<dbReference type="Gene3D" id="3.40.190.10">
    <property type="entry name" value="Periplasmic binding protein-like II"/>
    <property type="match status" value="2"/>
</dbReference>
<feature type="transmembrane region" description="Helical" evidence="10">
    <location>
        <begin position="194"/>
        <end position="216"/>
    </location>
</feature>
<evidence type="ECO:0008006" key="15">
    <source>
        <dbReference type="Google" id="ProtNLM"/>
    </source>
</evidence>
<dbReference type="SMART" id="SM00062">
    <property type="entry name" value="PBPb"/>
    <property type="match status" value="1"/>
</dbReference>
<name>A0A5J6MGH0_9PROT</name>
<keyword evidence="6 10" id="KW-0472">Membrane</keyword>
<dbReference type="InterPro" id="IPR015683">
    <property type="entry name" value="Ionotropic_Glu_rcpt"/>
</dbReference>
<evidence type="ECO:0000256" key="7">
    <source>
        <dbReference type="ARBA" id="ARBA00023170"/>
    </source>
</evidence>
<organism evidence="13 14">
    <name type="scientific">Hypericibacter terrae</name>
    <dbReference type="NCBI Taxonomy" id="2602015"/>
    <lineage>
        <taxon>Bacteria</taxon>
        <taxon>Pseudomonadati</taxon>
        <taxon>Pseudomonadota</taxon>
        <taxon>Alphaproteobacteria</taxon>
        <taxon>Rhodospirillales</taxon>
        <taxon>Dongiaceae</taxon>
        <taxon>Hypericibacter</taxon>
    </lineage>
</organism>
<gene>
    <name evidence="13" type="ORF">FRZ44_18890</name>
</gene>
<evidence type="ECO:0000256" key="5">
    <source>
        <dbReference type="ARBA" id="ARBA00023065"/>
    </source>
</evidence>
<keyword evidence="5" id="KW-0406">Ion transport</keyword>
<protein>
    <recommendedName>
        <fullName evidence="15">ABC transporter substrate-binding protein</fullName>
    </recommendedName>
</protein>
<feature type="transmembrane region" description="Helical" evidence="10">
    <location>
        <begin position="133"/>
        <end position="155"/>
    </location>
</feature>
<dbReference type="SUPFAM" id="SSF81324">
    <property type="entry name" value="Voltage-gated potassium channels"/>
    <property type="match status" value="1"/>
</dbReference>
<dbReference type="InterPro" id="IPR001638">
    <property type="entry name" value="Solute-binding_3/MltF_N"/>
</dbReference>
<dbReference type="InterPro" id="IPR001320">
    <property type="entry name" value="Iontro_rcpt_C"/>
</dbReference>